<feature type="transmembrane region" description="Helical" evidence="8">
    <location>
        <begin position="6"/>
        <end position="24"/>
    </location>
</feature>
<keyword evidence="4" id="KW-1003">Cell membrane</keyword>
<dbReference type="GO" id="GO:0005886">
    <property type="term" value="C:plasma membrane"/>
    <property type="evidence" value="ECO:0007669"/>
    <property type="project" value="UniProtKB-SubCell"/>
</dbReference>
<proteinExistence type="inferred from homology"/>
<keyword evidence="5 8" id="KW-0812">Transmembrane</keyword>
<feature type="transmembrane region" description="Helical" evidence="8">
    <location>
        <begin position="36"/>
        <end position="53"/>
    </location>
</feature>
<dbReference type="GO" id="GO:0015385">
    <property type="term" value="F:sodium:proton antiporter activity"/>
    <property type="evidence" value="ECO:0007669"/>
    <property type="project" value="TreeGrafter"/>
</dbReference>
<comment type="subcellular location">
    <subcellularLocation>
        <location evidence="1">Cell membrane</location>
        <topology evidence="1">Multi-pass membrane protein</topology>
    </subcellularLocation>
</comment>
<dbReference type="Pfam" id="PF04066">
    <property type="entry name" value="MrpF_PhaF"/>
    <property type="match status" value="1"/>
</dbReference>
<sequence>MTVVLDAVTAMLFLAAACTLVRIVRGPSMLDRAMALDVLLAVIMAGLGASAVAGGDTWVLPTLLALSLVAFVGSVAVARFLTHHVPRPDEPEQGADA</sequence>
<reference evidence="9 10" key="1">
    <citation type="submission" date="2019-09" db="EMBL/GenBank/DDBJ databases">
        <title>Actinomadura physcomitrii sp. nov., a novel actinomycete isolated from moss [Physcomitrium sphaericum (Ludw) Fuernr].</title>
        <authorList>
            <person name="Liu C."/>
            <person name="Zhuang X."/>
        </authorList>
    </citation>
    <scope>NUCLEOTIDE SEQUENCE [LARGE SCALE GENOMIC DNA]</scope>
    <source>
        <strain evidence="9 10">CYP1-1B</strain>
    </source>
</reference>
<evidence type="ECO:0000256" key="7">
    <source>
        <dbReference type="ARBA" id="ARBA00023136"/>
    </source>
</evidence>
<dbReference type="OrthoDB" id="3733837at2"/>
<evidence type="ECO:0000313" key="10">
    <source>
        <dbReference type="Proteomes" id="UP000483004"/>
    </source>
</evidence>
<dbReference type="AlphaFoldDB" id="A0A6L3VJ48"/>
<keyword evidence="10" id="KW-1185">Reference proteome</keyword>
<keyword evidence="6 8" id="KW-1133">Transmembrane helix</keyword>
<dbReference type="Proteomes" id="UP000483004">
    <property type="component" value="Unassembled WGS sequence"/>
</dbReference>
<accession>A0A6L3VJ48</accession>
<keyword evidence="7 8" id="KW-0472">Membrane</keyword>
<comment type="similarity">
    <text evidence="2">Belongs to the CPA3 antiporters (TC 2.A.63) subunit F family.</text>
</comment>
<evidence type="ECO:0000256" key="6">
    <source>
        <dbReference type="ARBA" id="ARBA00022989"/>
    </source>
</evidence>
<evidence type="ECO:0000313" key="9">
    <source>
        <dbReference type="EMBL" id="KAB2370680.1"/>
    </source>
</evidence>
<organism evidence="9 10">
    <name type="scientific">Actinomadura montaniterrae</name>
    <dbReference type="NCBI Taxonomy" id="1803903"/>
    <lineage>
        <taxon>Bacteria</taxon>
        <taxon>Bacillati</taxon>
        <taxon>Actinomycetota</taxon>
        <taxon>Actinomycetes</taxon>
        <taxon>Streptosporangiales</taxon>
        <taxon>Thermomonosporaceae</taxon>
        <taxon>Actinomadura</taxon>
    </lineage>
</organism>
<evidence type="ECO:0000256" key="1">
    <source>
        <dbReference type="ARBA" id="ARBA00004651"/>
    </source>
</evidence>
<keyword evidence="3" id="KW-0813">Transport</keyword>
<dbReference type="InterPro" id="IPR007208">
    <property type="entry name" value="MrpF/PhaF-like"/>
</dbReference>
<name>A0A6L3VJ48_9ACTN</name>
<comment type="caution">
    <text evidence="9">The sequence shown here is derived from an EMBL/GenBank/DDBJ whole genome shotgun (WGS) entry which is preliminary data.</text>
</comment>
<evidence type="ECO:0000256" key="2">
    <source>
        <dbReference type="ARBA" id="ARBA00009212"/>
    </source>
</evidence>
<evidence type="ECO:0000256" key="3">
    <source>
        <dbReference type="ARBA" id="ARBA00022448"/>
    </source>
</evidence>
<dbReference type="PANTHER" id="PTHR34702">
    <property type="entry name" value="NA(+)/H(+) ANTIPORTER SUBUNIT F1"/>
    <property type="match status" value="1"/>
</dbReference>
<gene>
    <name evidence="9" type="ORF">F9B16_34660</name>
</gene>
<dbReference type="RefSeq" id="WP_151544449.1">
    <property type="nucleotide sequence ID" value="NZ_WBMR01000144.1"/>
</dbReference>
<dbReference type="EMBL" id="WBMR01000144">
    <property type="protein sequence ID" value="KAB2370680.1"/>
    <property type="molecule type" value="Genomic_DNA"/>
</dbReference>
<dbReference type="PANTHER" id="PTHR34702:SF1">
    <property type="entry name" value="NA(+)_H(+) ANTIPORTER SUBUNIT F"/>
    <property type="match status" value="1"/>
</dbReference>
<evidence type="ECO:0000256" key="5">
    <source>
        <dbReference type="ARBA" id="ARBA00022692"/>
    </source>
</evidence>
<protein>
    <submittedName>
        <fullName evidence="9">Cation:proton antiporter</fullName>
    </submittedName>
</protein>
<feature type="transmembrane region" description="Helical" evidence="8">
    <location>
        <begin position="59"/>
        <end position="81"/>
    </location>
</feature>
<evidence type="ECO:0000256" key="8">
    <source>
        <dbReference type="SAM" id="Phobius"/>
    </source>
</evidence>
<evidence type="ECO:0000256" key="4">
    <source>
        <dbReference type="ARBA" id="ARBA00022475"/>
    </source>
</evidence>